<evidence type="ECO:0000256" key="1">
    <source>
        <dbReference type="ARBA" id="ARBA00023125"/>
    </source>
</evidence>
<dbReference type="Proteomes" id="UP001256588">
    <property type="component" value="Unassembled WGS sequence"/>
</dbReference>
<gene>
    <name evidence="4" type="ORF">J2W68_002636</name>
</gene>
<organism evidence="4 5">
    <name type="scientific">Luteimonas terrae</name>
    <dbReference type="NCBI Taxonomy" id="1530191"/>
    <lineage>
        <taxon>Bacteria</taxon>
        <taxon>Pseudomonadati</taxon>
        <taxon>Pseudomonadota</taxon>
        <taxon>Gammaproteobacteria</taxon>
        <taxon>Lysobacterales</taxon>
        <taxon>Lysobacteraceae</taxon>
        <taxon>Luteimonas</taxon>
    </lineage>
</organism>
<sequence length="109" mass="12160">MGQTVIALDDLRVDPGSGRVTRGGRALPVLPMGLKILATLMRHHPRVVKRAELQSAIWGSRLPKSDALRSHMYQLRRTLNDGFDEPLIVTLPGTGFRFRAPRPDEPLQV</sequence>
<reference evidence="4 5" key="1">
    <citation type="submission" date="2023-07" db="EMBL/GenBank/DDBJ databases">
        <title>Sorghum-associated microbial communities from plants grown in Nebraska, USA.</title>
        <authorList>
            <person name="Schachtman D."/>
        </authorList>
    </citation>
    <scope>NUCLEOTIDE SEQUENCE [LARGE SCALE GENOMIC DNA]</scope>
    <source>
        <strain evidence="4 5">4099</strain>
    </source>
</reference>
<protein>
    <submittedName>
        <fullName evidence="4">DNA-binding winged helix-turn-helix (WHTH) protein</fullName>
    </submittedName>
</protein>
<dbReference type="Gene3D" id="1.10.10.10">
    <property type="entry name" value="Winged helix-like DNA-binding domain superfamily/Winged helix DNA-binding domain"/>
    <property type="match status" value="1"/>
</dbReference>
<dbReference type="InterPro" id="IPR016032">
    <property type="entry name" value="Sig_transdc_resp-reg_C-effctor"/>
</dbReference>
<dbReference type="PROSITE" id="PS51755">
    <property type="entry name" value="OMPR_PHOB"/>
    <property type="match status" value="1"/>
</dbReference>
<evidence type="ECO:0000256" key="2">
    <source>
        <dbReference type="PROSITE-ProRule" id="PRU01091"/>
    </source>
</evidence>
<keyword evidence="5" id="KW-1185">Reference proteome</keyword>
<name>A0ABU1Y0B4_9GAMM</name>
<dbReference type="GO" id="GO:0003677">
    <property type="term" value="F:DNA binding"/>
    <property type="evidence" value="ECO:0007669"/>
    <property type="project" value="UniProtKB-KW"/>
</dbReference>
<feature type="domain" description="OmpR/PhoB-type" evidence="3">
    <location>
        <begin position="3"/>
        <end position="100"/>
    </location>
</feature>
<dbReference type="EMBL" id="JAVDWO010000011">
    <property type="protein sequence ID" value="MDR7193895.1"/>
    <property type="molecule type" value="Genomic_DNA"/>
</dbReference>
<evidence type="ECO:0000313" key="5">
    <source>
        <dbReference type="Proteomes" id="UP001256588"/>
    </source>
</evidence>
<dbReference type="SMART" id="SM00862">
    <property type="entry name" value="Trans_reg_C"/>
    <property type="match status" value="1"/>
</dbReference>
<keyword evidence="1 2" id="KW-0238">DNA-binding</keyword>
<accession>A0ABU1Y0B4</accession>
<dbReference type="SUPFAM" id="SSF46894">
    <property type="entry name" value="C-terminal effector domain of the bipartite response regulators"/>
    <property type="match status" value="1"/>
</dbReference>
<feature type="DNA-binding region" description="OmpR/PhoB-type" evidence="2">
    <location>
        <begin position="3"/>
        <end position="100"/>
    </location>
</feature>
<dbReference type="InterPro" id="IPR001867">
    <property type="entry name" value="OmpR/PhoB-type_DNA-bd"/>
</dbReference>
<proteinExistence type="predicted"/>
<comment type="caution">
    <text evidence="4">The sequence shown here is derived from an EMBL/GenBank/DDBJ whole genome shotgun (WGS) entry which is preliminary data.</text>
</comment>
<dbReference type="InterPro" id="IPR036388">
    <property type="entry name" value="WH-like_DNA-bd_sf"/>
</dbReference>
<evidence type="ECO:0000259" key="3">
    <source>
        <dbReference type="PROSITE" id="PS51755"/>
    </source>
</evidence>
<evidence type="ECO:0000313" key="4">
    <source>
        <dbReference type="EMBL" id="MDR7193895.1"/>
    </source>
</evidence>
<dbReference type="CDD" id="cd00383">
    <property type="entry name" value="trans_reg_C"/>
    <property type="match status" value="1"/>
</dbReference>
<dbReference type="Pfam" id="PF00486">
    <property type="entry name" value="Trans_reg_C"/>
    <property type="match status" value="1"/>
</dbReference>